<name>A0A383EK89_9ZZZZ</name>
<evidence type="ECO:0000313" key="2">
    <source>
        <dbReference type="EMBL" id="SVE56740.1"/>
    </source>
</evidence>
<proteinExistence type="predicted"/>
<gene>
    <name evidence="2" type="ORF">METZ01_LOCUS509594</name>
</gene>
<protein>
    <submittedName>
        <fullName evidence="2">Uncharacterized protein</fullName>
    </submittedName>
</protein>
<organism evidence="2">
    <name type="scientific">marine metagenome</name>
    <dbReference type="NCBI Taxonomy" id="408172"/>
    <lineage>
        <taxon>unclassified sequences</taxon>
        <taxon>metagenomes</taxon>
        <taxon>ecological metagenomes</taxon>
    </lineage>
</organism>
<reference evidence="2" key="1">
    <citation type="submission" date="2018-05" db="EMBL/GenBank/DDBJ databases">
        <authorList>
            <person name="Lanie J.A."/>
            <person name="Ng W.-L."/>
            <person name="Kazmierczak K.M."/>
            <person name="Andrzejewski T.M."/>
            <person name="Davidsen T.M."/>
            <person name="Wayne K.J."/>
            <person name="Tettelin H."/>
            <person name="Glass J.I."/>
            <person name="Rusch D."/>
            <person name="Podicherti R."/>
            <person name="Tsui H.-C.T."/>
            <person name="Winkler M.E."/>
        </authorList>
    </citation>
    <scope>NUCLEOTIDE SEQUENCE</scope>
</reference>
<dbReference type="AlphaFoldDB" id="A0A383EK89"/>
<feature type="region of interest" description="Disordered" evidence="1">
    <location>
        <begin position="1"/>
        <end position="32"/>
    </location>
</feature>
<accession>A0A383EK89</accession>
<sequence>MKEHKPWKGPTKFKTAKPKVWKKPPKRESTTD</sequence>
<evidence type="ECO:0000256" key="1">
    <source>
        <dbReference type="SAM" id="MobiDB-lite"/>
    </source>
</evidence>
<dbReference type="EMBL" id="UINC01226308">
    <property type="protein sequence ID" value="SVE56740.1"/>
    <property type="molecule type" value="Genomic_DNA"/>
</dbReference>
<feature type="compositionally biased region" description="Basic residues" evidence="1">
    <location>
        <begin position="14"/>
        <end position="25"/>
    </location>
</feature>